<keyword evidence="14" id="KW-0520">NAD</keyword>
<feature type="domain" description="Glyceraldehyde 3-phosphate dehydrogenase catalytic" evidence="22">
    <location>
        <begin position="59"/>
        <end position="154"/>
    </location>
</feature>
<dbReference type="GO" id="GO:0006915">
    <property type="term" value="P:apoptotic process"/>
    <property type="evidence" value="ECO:0007669"/>
    <property type="project" value="UniProtKB-KW"/>
</dbReference>
<keyword evidence="9" id="KW-0808">Transferase</keyword>
<evidence type="ECO:0000256" key="7">
    <source>
        <dbReference type="ARBA" id="ARBA00021022"/>
    </source>
</evidence>
<dbReference type="EMBL" id="CAAGRJ010004677">
    <property type="protein sequence ID" value="VFV22564.1"/>
    <property type="molecule type" value="Genomic_DNA"/>
</dbReference>
<comment type="catalytic activity">
    <reaction evidence="20">
        <text>D-glyceraldehyde 3-phosphate + phosphate + NAD(+) = (2R)-3-phospho-glyceroyl phosphate + NADH + H(+)</text>
        <dbReference type="Rhea" id="RHEA:10300"/>
        <dbReference type="ChEBI" id="CHEBI:15378"/>
        <dbReference type="ChEBI" id="CHEBI:43474"/>
        <dbReference type="ChEBI" id="CHEBI:57540"/>
        <dbReference type="ChEBI" id="CHEBI:57604"/>
        <dbReference type="ChEBI" id="CHEBI:57945"/>
        <dbReference type="ChEBI" id="CHEBI:59776"/>
        <dbReference type="EC" id="1.2.1.12"/>
    </reaction>
</comment>
<keyword evidence="10" id="KW-0053">Apoptosis</keyword>
<gene>
    <name evidence="23" type="ORF">LYPA_23C017192</name>
</gene>
<evidence type="ECO:0000313" key="23">
    <source>
        <dbReference type="EMBL" id="VFV22564.1"/>
    </source>
</evidence>
<evidence type="ECO:0000256" key="14">
    <source>
        <dbReference type="ARBA" id="ARBA00023027"/>
    </source>
</evidence>
<evidence type="ECO:0000256" key="9">
    <source>
        <dbReference type="ARBA" id="ARBA00022679"/>
    </source>
</evidence>
<evidence type="ECO:0000256" key="1">
    <source>
        <dbReference type="ARBA" id="ARBA00004123"/>
    </source>
</evidence>
<dbReference type="GO" id="GO:0004365">
    <property type="term" value="F:glyceraldehyde-3-phosphate dehydrogenase (NAD+) (phosphorylating) activity"/>
    <property type="evidence" value="ECO:0007669"/>
    <property type="project" value="UniProtKB-EC"/>
</dbReference>
<evidence type="ECO:0000256" key="5">
    <source>
        <dbReference type="ARBA" id="ARBA00007406"/>
    </source>
</evidence>
<dbReference type="Pfam" id="PF02800">
    <property type="entry name" value="Gp_dh_C"/>
    <property type="match status" value="1"/>
</dbReference>
<comment type="pathway">
    <text evidence="4">Carbohydrate degradation; glycolysis; pyruvate from D-glyceraldehyde 3-phosphate: step 1/5.</text>
</comment>
<dbReference type="GO" id="GO:0006096">
    <property type="term" value="P:glycolytic process"/>
    <property type="evidence" value="ECO:0007669"/>
    <property type="project" value="UniProtKB-KW"/>
</dbReference>
<keyword evidence="16" id="KW-0206">Cytoskeleton</keyword>
<dbReference type="EC" id="1.2.1.12" evidence="6"/>
<evidence type="ECO:0000256" key="17">
    <source>
        <dbReference type="ARBA" id="ARBA00023242"/>
    </source>
</evidence>
<dbReference type="SUPFAM" id="SSF51735">
    <property type="entry name" value="NAD(P)-binding Rossmann-fold domains"/>
    <property type="match status" value="1"/>
</dbReference>
<dbReference type="GO" id="GO:0005829">
    <property type="term" value="C:cytosol"/>
    <property type="evidence" value="ECO:0007669"/>
    <property type="project" value="UniProtKB-SubCell"/>
</dbReference>
<evidence type="ECO:0000256" key="13">
    <source>
        <dbReference type="ARBA" id="ARBA00023002"/>
    </source>
</evidence>
<evidence type="ECO:0000256" key="15">
    <source>
        <dbReference type="ARBA" id="ARBA00023152"/>
    </source>
</evidence>
<evidence type="ECO:0000256" key="10">
    <source>
        <dbReference type="ARBA" id="ARBA00022703"/>
    </source>
</evidence>
<accession>A0A485MR31</accession>
<keyword evidence="12" id="KW-0810">Translation regulation</keyword>
<keyword evidence="24" id="KW-1185">Reference proteome</keyword>
<dbReference type="Gene3D" id="3.30.360.10">
    <property type="entry name" value="Dihydrodipicolinate Reductase, domain 2"/>
    <property type="match status" value="1"/>
</dbReference>
<sequence>MEKTVVHLKDEAKRAIISAPSAYSLMFVMVMNHEKSSMTTLALWRGSGPQFMPSLPQSSTVDNHSGKLSCDGQQASQNIIPASIGAAKAAGKVIPELNGKLTGMAFCVPTLNVSVMNLTCCLEKAAKYNDIKKVVKQASGCPLKGILDYTEDRVIFCYFHL</sequence>
<dbReference type="PANTHER" id="PTHR10836">
    <property type="entry name" value="GLYCERALDEHYDE 3-PHOSPHATE DEHYDROGENASE"/>
    <property type="match status" value="1"/>
</dbReference>
<evidence type="ECO:0000259" key="22">
    <source>
        <dbReference type="Pfam" id="PF02800"/>
    </source>
</evidence>
<dbReference type="InterPro" id="IPR020829">
    <property type="entry name" value="GlycerAld_3-P_DH_cat"/>
</dbReference>
<keyword evidence="8" id="KW-0963">Cytoplasm</keyword>
<evidence type="ECO:0000256" key="11">
    <source>
        <dbReference type="ARBA" id="ARBA00022799"/>
    </source>
</evidence>
<protein>
    <recommendedName>
        <fullName evidence="7">Glyceraldehyde-3-phosphate dehydrogenase</fullName>
        <ecNumber evidence="6">1.2.1.12</ecNumber>
    </recommendedName>
    <alternativeName>
        <fullName evidence="18">Peptidyl-cysteine S-nitrosylase GAPDH</fullName>
    </alternativeName>
</protein>
<evidence type="ECO:0000256" key="2">
    <source>
        <dbReference type="ARBA" id="ARBA00004245"/>
    </source>
</evidence>
<evidence type="ECO:0000256" key="8">
    <source>
        <dbReference type="ARBA" id="ARBA00022490"/>
    </source>
</evidence>
<comment type="catalytic activity">
    <reaction evidence="21">
        <text>S-nitroso-L-cysteinyl-[GAPDH] + L-cysteinyl-[protein] = L-cysteinyl-[GAPDH] + S-nitroso-L-cysteinyl-[protein]</text>
        <dbReference type="Rhea" id="RHEA:66684"/>
        <dbReference type="Rhea" id="RHEA-COMP:10131"/>
        <dbReference type="Rhea" id="RHEA-COMP:17089"/>
        <dbReference type="Rhea" id="RHEA-COMP:17090"/>
        <dbReference type="Rhea" id="RHEA-COMP:17091"/>
        <dbReference type="ChEBI" id="CHEBI:29950"/>
        <dbReference type="ChEBI" id="CHEBI:149494"/>
    </reaction>
    <physiologicalReaction direction="left-to-right" evidence="21">
        <dbReference type="Rhea" id="RHEA:66685"/>
    </physiologicalReaction>
</comment>
<dbReference type="GO" id="GO:0005634">
    <property type="term" value="C:nucleus"/>
    <property type="evidence" value="ECO:0007669"/>
    <property type="project" value="UniProtKB-SubCell"/>
</dbReference>
<dbReference type="GO" id="GO:0006417">
    <property type="term" value="P:regulation of translation"/>
    <property type="evidence" value="ECO:0007669"/>
    <property type="project" value="UniProtKB-KW"/>
</dbReference>
<dbReference type="SUPFAM" id="SSF55347">
    <property type="entry name" value="Glyceraldehyde-3-phosphate dehydrogenase-like, C-terminal domain"/>
    <property type="match status" value="1"/>
</dbReference>
<evidence type="ECO:0000313" key="24">
    <source>
        <dbReference type="Proteomes" id="UP000386466"/>
    </source>
</evidence>
<comment type="subunit">
    <text evidence="19">Homotetramer. Interacts with TPPP; the interaction is direct. Interacts (when S-nitrosylated) with SIAH1; leading to nuclear translocation. Interacts with RILPL1/GOSPEL, leading to prevent the interaction between GAPDH and SIAH1 and prevent nuclear translocation. Interacts with CHP1; the interaction increases the binding of CHP1 with microtubules. Associates with microtubules. Interacts with EIF1AD, USP25, PRKCI and WARS1. Interacts with phosphorylated RPL13A; inhibited by oxidatively-modified low-densitity lipoprotein (LDL(ox)). Component of the GAIT complex. Interacts with FKBP6; leading to inhibit GAPDH catalytic activity. Interacts with TRAF2, promoting TRAF2 ubiquitination. Interacts with TRAF3, promoting TRAF3 ubiquitination.</text>
</comment>
<dbReference type="PANTHER" id="PTHR10836:SF111">
    <property type="entry name" value="GLYCERALDEHYDE-3-PHOSPHATE DEHYDROGENASE"/>
    <property type="match status" value="1"/>
</dbReference>
<keyword evidence="11" id="KW-0702">S-nitrosylation</keyword>
<evidence type="ECO:0000256" key="19">
    <source>
        <dbReference type="ARBA" id="ARBA00046997"/>
    </source>
</evidence>
<dbReference type="Proteomes" id="UP000386466">
    <property type="component" value="Unassembled WGS sequence"/>
</dbReference>
<comment type="subcellular location">
    <subcellularLocation>
        <location evidence="2">Cytoplasm</location>
        <location evidence="2">Cytoskeleton</location>
    </subcellularLocation>
    <subcellularLocation>
        <location evidence="3">Cytoplasm</location>
        <location evidence="3">Cytosol</location>
    </subcellularLocation>
    <subcellularLocation>
        <location evidence="1">Nucleus</location>
    </subcellularLocation>
</comment>
<dbReference type="GO" id="GO:0005856">
    <property type="term" value="C:cytoskeleton"/>
    <property type="evidence" value="ECO:0007669"/>
    <property type="project" value="UniProtKB-SubCell"/>
</dbReference>
<dbReference type="AlphaFoldDB" id="A0A485MR31"/>
<evidence type="ECO:0000256" key="3">
    <source>
        <dbReference type="ARBA" id="ARBA00004514"/>
    </source>
</evidence>
<reference evidence="23 24" key="1">
    <citation type="submission" date="2019-01" db="EMBL/GenBank/DDBJ databases">
        <authorList>
            <person name="Alioto T."/>
            <person name="Alioto T."/>
        </authorList>
    </citation>
    <scope>NUCLEOTIDE SEQUENCE [LARGE SCALE GENOMIC DNA]</scope>
</reference>
<organism evidence="23 24">
    <name type="scientific">Lynx pardinus</name>
    <name type="common">Iberian lynx</name>
    <name type="synonym">Felis pardina</name>
    <dbReference type="NCBI Taxonomy" id="191816"/>
    <lineage>
        <taxon>Eukaryota</taxon>
        <taxon>Metazoa</taxon>
        <taxon>Chordata</taxon>
        <taxon>Craniata</taxon>
        <taxon>Vertebrata</taxon>
        <taxon>Euteleostomi</taxon>
        <taxon>Mammalia</taxon>
        <taxon>Eutheria</taxon>
        <taxon>Laurasiatheria</taxon>
        <taxon>Carnivora</taxon>
        <taxon>Feliformia</taxon>
        <taxon>Felidae</taxon>
        <taxon>Felinae</taxon>
        <taxon>Lynx</taxon>
    </lineage>
</organism>
<proteinExistence type="inferred from homology"/>
<evidence type="ECO:0000256" key="12">
    <source>
        <dbReference type="ARBA" id="ARBA00022845"/>
    </source>
</evidence>
<dbReference type="InterPro" id="IPR020831">
    <property type="entry name" value="GlycerAld/Erythrose_P_DH"/>
</dbReference>
<dbReference type="InterPro" id="IPR036291">
    <property type="entry name" value="NAD(P)-bd_dom_sf"/>
</dbReference>
<name>A0A485MR31_LYNPA</name>
<evidence type="ECO:0000256" key="6">
    <source>
        <dbReference type="ARBA" id="ARBA00013119"/>
    </source>
</evidence>
<keyword evidence="17" id="KW-0539">Nucleus</keyword>
<evidence type="ECO:0000256" key="16">
    <source>
        <dbReference type="ARBA" id="ARBA00023212"/>
    </source>
</evidence>
<evidence type="ECO:0000256" key="4">
    <source>
        <dbReference type="ARBA" id="ARBA00004869"/>
    </source>
</evidence>
<evidence type="ECO:0000256" key="18">
    <source>
        <dbReference type="ARBA" id="ARBA00031890"/>
    </source>
</evidence>
<comment type="similarity">
    <text evidence="5">Belongs to the glyceraldehyde-3-phosphate dehydrogenase family.</text>
</comment>
<keyword evidence="13" id="KW-0560">Oxidoreductase</keyword>
<evidence type="ECO:0000256" key="20">
    <source>
        <dbReference type="ARBA" id="ARBA00047698"/>
    </source>
</evidence>
<dbReference type="GO" id="GO:0016740">
    <property type="term" value="F:transferase activity"/>
    <property type="evidence" value="ECO:0007669"/>
    <property type="project" value="UniProtKB-KW"/>
</dbReference>
<evidence type="ECO:0000256" key="21">
    <source>
        <dbReference type="ARBA" id="ARBA00048005"/>
    </source>
</evidence>
<keyword evidence="15" id="KW-0324">Glycolysis</keyword>